<dbReference type="GO" id="GO:0009378">
    <property type="term" value="F:four-way junction helicase activity"/>
    <property type="evidence" value="ECO:0007669"/>
    <property type="project" value="TreeGrafter"/>
</dbReference>
<evidence type="ECO:0000256" key="6">
    <source>
        <dbReference type="ARBA" id="ARBA00022763"/>
    </source>
</evidence>
<dbReference type="InterPro" id="IPR002121">
    <property type="entry name" value="HRDC_dom"/>
</dbReference>
<evidence type="ECO:0000256" key="8">
    <source>
        <dbReference type="ARBA" id="ARBA00022806"/>
    </source>
</evidence>
<dbReference type="InterPro" id="IPR006293">
    <property type="entry name" value="DNA_helicase_ATP-dep_RecQ_bac"/>
</dbReference>
<keyword evidence="11" id="KW-0238">DNA-binding</keyword>
<feature type="domain" description="Helicase C-terminal" evidence="19">
    <location>
        <begin position="217"/>
        <end position="357"/>
    </location>
</feature>
<comment type="cofactor">
    <cofactor evidence="2">
        <name>Zn(2+)</name>
        <dbReference type="ChEBI" id="CHEBI:29105"/>
    </cofactor>
</comment>
<keyword evidence="23" id="KW-1185">Reference proteome</keyword>
<keyword evidence="13" id="KW-0234">DNA repair</keyword>
<dbReference type="SMART" id="SM00956">
    <property type="entry name" value="RQC"/>
    <property type="match status" value="1"/>
</dbReference>
<dbReference type="SMART" id="SM00341">
    <property type="entry name" value="HRDC"/>
    <property type="match status" value="1"/>
</dbReference>
<evidence type="ECO:0000259" key="17">
    <source>
        <dbReference type="PROSITE" id="PS50967"/>
    </source>
</evidence>
<dbReference type="GO" id="GO:0005524">
    <property type="term" value="F:ATP binding"/>
    <property type="evidence" value="ECO:0007669"/>
    <property type="project" value="UniProtKB-KW"/>
</dbReference>
<dbReference type="OrthoDB" id="9763310at2"/>
<dbReference type="EMBL" id="CP065662">
    <property type="protein sequence ID" value="QPS00913.1"/>
    <property type="molecule type" value="Genomic_DNA"/>
</dbReference>
<evidence type="ECO:0000256" key="15">
    <source>
        <dbReference type="ARBA" id="ARBA00034617"/>
    </source>
</evidence>
<dbReference type="SUPFAM" id="SSF47819">
    <property type="entry name" value="HRDC-like"/>
    <property type="match status" value="1"/>
</dbReference>
<dbReference type="Pfam" id="PF00570">
    <property type="entry name" value="HRDC"/>
    <property type="match status" value="1"/>
</dbReference>
<evidence type="ECO:0000256" key="3">
    <source>
        <dbReference type="ARBA" id="ARBA00005446"/>
    </source>
</evidence>
<evidence type="ECO:0000256" key="9">
    <source>
        <dbReference type="ARBA" id="ARBA00022833"/>
    </source>
</evidence>
<organism evidence="21 22">
    <name type="scientific">Aerococcus urinae</name>
    <dbReference type="NCBI Taxonomy" id="1376"/>
    <lineage>
        <taxon>Bacteria</taxon>
        <taxon>Bacillati</taxon>
        <taxon>Bacillota</taxon>
        <taxon>Bacilli</taxon>
        <taxon>Lactobacillales</taxon>
        <taxon>Aerococcaceae</taxon>
        <taxon>Aerococcus</taxon>
    </lineage>
</organism>
<dbReference type="GO" id="GO:0006310">
    <property type="term" value="P:DNA recombination"/>
    <property type="evidence" value="ECO:0007669"/>
    <property type="project" value="UniProtKB-UniRule"/>
</dbReference>
<dbReference type="GO" id="GO:0005737">
    <property type="term" value="C:cytoplasm"/>
    <property type="evidence" value="ECO:0007669"/>
    <property type="project" value="TreeGrafter"/>
</dbReference>
<dbReference type="InterPro" id="IPR036390">
    <property type="entry name" value="WH_DNA-bd_sf"/>
</dbReference>
<sequence>MQIEQDLEKYFGYKTFRPGQKELIESILTGRDSLGILPTGGGKSICYQLPALILPGITLVISPLISLMKDQVDSLNEHGIHSVYLNSSLSSEDYFAVLDRINSGQVKLIYVSPERLKSESFLQLANDLPLDQIAIDEAHCVSQWGHDFRASYREIATFIDQLSERPVVSAFTATATNRVQEDIIHQLALENPYVLINSFDRPNLTFEVMEPESKKKTVIDLIDKEEAAIIYASSRKTVDRLSEWLRDQGLPVSAYHAGMSPADRMASQNDFIYERTNIIVATNAFGMGIDKPDVRQVIHYNLPTNLESYYQEAGRAGRDGLPARAILLYSPKDILTAKFLISQSNDPTSEGRLNDMINYATTSSCLRQHILAYFGQEAPDHCQNCSNCLQQVKKVDVSREGQMILSCIVRMAYPYGMTLVTDVLKGKKLQKIKDKHFDQLSTYALLKDMNVQTIKNIISQLISEGALAVNEYKGLSLTEKALPILKGNKCLYIKESAYIRSENKTKISQKAQSLTDHLSPEDEELFEALRELRYSLASEENVPAYIIFNNQSLLDMVEIKPKNYQEFLDISGVGPVKADKYADDFCQLIEDFVSIK</sequence>
<evidence type="ECO:0000259" key="18">
    <source>
        <dbReference type="PROSITE" id="PS51192"/>
    </source>
</evidence>
<keyword evidence="7 21" id="KW-0378">Hydrolase</keyword>
<dbReference type="GO" id="GO:0043590">
    <property type="term" value="C:bacterial nucleoid"/>
    <property type="evidence" value="ECO:0007669"/>
    <property type="project" value="TreeGrafter"/>
</dbReference>
<feature type="domain" description="HRDC" evidence="17">
    <location>
        <begin position="519"/>
        <end position="596"/>
    </location>
</feature>
<dbReference type="Gene3D" id="1.10.10.10">
    <property type="entry name" value="Winged helix-like DNA-binding domain superfamily/Winged helix DNA-binding domain"/>
    <property type="match status" value="1"/>
</dbReference>
<keyword evidence="9" id="KW-0862">Zinc</keyword>
<evidence type="ECO:0000256" key="4">
    <source>
        <dbReference type="ARBA" id="ARBA00022723"/>
    </source>
</evidence>
<dbReference type="Proteomes" id="UP001069145">
    <property type="component" value="Unassembled WGS sequence"/>
</dbReference>
<dbReference type="Pfam" id="PF09382">
    <property type="entry name" value="RQC"/>
    <property type="match status" value="1"/>
</dbReference>
<evidence type="ECO:0000256" key="13">
    <source>
        <dbReference type="ARBA" id="ARBA00023204"/>
    </source>
</evidence>
<evidence type="ECO:0000256" key="12">
    <source>
        <dbReference type="ARBA" id="ARBA00023172"/>
    </source>
</evidence>
<dbReference type="SUPFAM" id="SSF46785">
    <property type="entry name" value="Winged helix' DNA-binding domain"/>
    <property type="match status" value="1"/>
</dbReference>
<dbReference type="GO" id="GO:0009432">
    <property type="term" value="P:SOS response"/>
    <property type="evidence" value="ECO:0007669"/>
    <property type="project" value="UniProtKB-UniRule"/>
</dbReference>
<dbReference type="Gene3D" id="1.10.150.80">
    <property type="entry name" value="HRDC domain"/>
    <property type="match status" value="1"/>
</dbReference>
<dbReference type="AlphaFoldDB" id="A0A0X8FEB1"/>
<evidence type="ECO:0000259" key="19">
    <source>
        <dbReference type="PROSITE" id="PS51194"/>
    </source>
</evidence>
<dbReference type="PANTHER" id="PTHR13710">
    <property type="entry name" value="DNA HELICASE RECQ FAMILY MEMBER"/>
    <property type="match status" value="1"/>
</dbReference>
<dbReference type="KEGG" id="aun:AWM73_04230"/>
<evidence type="ECO:0000256" key="5">
    <source>
        <dbReference type="ARBA" id="ARBA00022741"/>
    </source>
</evidence>
<proteinExistence type="inferred from homology"/>
<dbReference type="GeneID" id="35768065"/>
<dbReference type="EC" id="5.6.2.4" evidence="16"/>
<keyword evidence="5" id="KW-0547">Nucleotide-binding</keyword>
<comment type="cofactor">
    <cofactor evidence="1">
        <name>Mg(2+)</name>
        <dbReference type="ChEBI" id="CHEBI:18420"/>
    </cofactor>
</comment>
<name>A0A0X8FEB1_9LACT</name>
<keyword evidence="12" id="KW-0233">DNA recombination</keyword>
<dbReference type="InterPro" id="IPR004589">
    <property type="entry name" value="DNA_helicase_ATP-dep_RecQ"/>
</dbReference>
<dbReference type="InterPro" id="IPR027417">
    <property type="entry name" value="P-loop_NTPase"/>
</dbReference>
<dbReference type="InterPro" id="IPR036388">
    <property type="entry name" value="WH-like_DNA-bd_sf"/>
</dbReference>
<dbReference type="SMART" id="SM00490">
    <property type="entry name" value="HELICc"/>
    <property type="match status" value="1"/>
</dbReference>
<dbReference type="NCBIfam" id="TIGR01389">
    <property type="entry name" value="recQ"/>
    <property type="match status" value="1"/>
</dbReference>
<accession>A0A0X8FEB1</accession>
<evidence type="ECO:0000313" key="23">
    <source>
        <dbReference type="Proteomes" id="UP001069145"/>
    </source>
</evidence>
<dbReference type="GO" id="GO:0046872">
    <property type="term" value="F:metal ion binding"/>
    <property type="evidence" value="ECO:0007669"/>
    <property type="project" value="UniProtKB-KW"/>
</dbReference>
<comment type="catalytic activity">
    <reaction evidence="15">
        <text>Couples ATP hydrolysis with the unwinding of duplex DNA by translocating in the 3'-5' direction.</text>
        <dbReference type="EC" id="5.6.2.4"/>
    </reaction>
</comment>
<dbReference type="GO" id="GO:0030894">
    <property type="term" value="C:replisome"/>
    <property type="evidence" value="ECO:0007669"/>
    <property type="project" value="TreeGrafter"/>
</dbReference>
<gene>
    <name evidence="21" type="primary">recQ</name>
    <name evidence="21" type="ORF">I6G68_05825</name>
    <name evidence="20" type="ORF">ODY43_01100</name>
</gene>
<keyword evidence="8 21" id="KW-0347">Helicase</keyword>
<dbReference type="GO" id="GO:0006260">
    <property type="term" value="P:DNA replication"/>
    <property type="evidence" value="ECO:0007669"/>
    <property type="project" value="InterPro"/>
</dbReference>
<dbReference type="GO" id="GO:0006281">
    <property type="term" value="P:DNA repair"/>
    <property type="evidence" value="ECO:0007669"/>
    <property type="project" value="UniProtKB-KW"/>
</dbReference>
<dbReference type="InterPro" id="IPR032284">
    <property type="entry name" value="RecQ_Zn-bd"/>
</dbReference>
<evidence type="ECO:0000256" key="2">
    <source>
        <dbReference type="ARBA" id="ARBA00001947"/>
    </source>
</evidence>
<dbReference type="PANTHER" id="PTHR13710:SF105">
    <property type="entry name" value="ATP-DEPENDENT DNA HELICASE Q1"/>
    <property type="match status" value="1"/>
</dbReference>
<evidence type="ECO:0000256" key="11">
    <source>
        <dbReference type="ARBA" id="ARBA00023125"/>
    </source>
</evidence>
<dbReference type="GO" id="GO:0003677">
    <property type="term" value="F:DNA binding"/>
    <property type="evidence" value="ECO:0007669"/>
    <property type="project" value="UniProtKB-KW"/>
</dbReference>
<dbReference type="PROSITE" id="PS51194">
    <property type="entry name" value="HELICASE_CTER"/>
    <property type="match status" value="1"/>
</dbReference>
<dbReference type="InterPro" id="IPR001650">
    <property type="entry name" value="Helicase_C-like"/>
</dbReference>
<keyword evidence="6" id="KW-0227">DNA damage</keyword>
<dbReference type="FunFam" id="3.40.50.300:FF:000296">
    <property type="entry name" value="ATP-dependent DNA helicase RecQ"/>
    <property type="match status" value="1"/>
</dbReference>
<comment type="similarity">
    <text evidence="3">Belongs to the helicase family. RecQ subfamily.</text>
</comment>
<evidence type="ECO:0000313" key="22">
    <source>
        <dbReference type="Proteomes" id="UP000594771"/>
    </source>
</evidence>
<evidence type="ECO:0000256" key="10">
    <source>
        <dbReference type="ARBA" id="ARBA00022840"/>
    </source>
</evidence>
<dbReference type="GO" id="GO:0043138">
    <property type="term" value="F:3'-5' DNA helicase activity"/>
    <property type="evidence" value="ECO:0007669"/>
    <property type="project" value="UniProtKB-EC"/>
</dbReference>
<dbReference type="Pfam" id="PF16124">
    <property type="entry name" value="RecQ_Zn_bind"/>
    <property type="match status" value="1"/>
</dbReference>
<dbReference type="Gene3D" id="3.40.50.300">
    <property type="entry name" value="P-loop containing nucleotide triphosphate hydrolases"/>
    <property type="match status" value="2"/>
</dbReference>
<evidence type="ECO:0000313" key="20">
    <source>
        <dbReference type="EMBL" id="MCY3052603.1"/>
    </source>
</evidence>
<dbReference type="InterPro" id="IPR014001">
    <property type="entry name" value="Helicase_ATP-bd"/>
</dbReference>
<dbReference type="SUPFAM" id="SSF52540">
    <property type="entry name" value="P-loop containing nucleoside triphosphate hydrolases"/>
    <property type="match status" value="1"/>
</dbReference>
<dbReference type="InterPro" id="IPR044876">
    <property type="entry name" value="HRDC_dom_sf"/>
</dbReference>
<dbReference type="PROSITE" id="PS50967">
    <property type="entry name" value="HRDC"/>
    <property type="match status" value="1"/>
</dbReference>
<dbReference type="NCBIfam" id="TIGR00614">
    <property type="entry name" value="recQ_fam"/>
    <property type="match status" value="1"/>
</dbReference>
<evidence type="ECO:0000313" key="21">
    <source>
        <dbReference type="EMBL" id="QPS00913.1"/>
    </source>
</evidence>
<dbReference type="GO" id="GO:0016787">
    <property type="term" value="F:hydrolase activity"/>
    <property type="evidence" value="ECO:0007669"/>
    <property type="project" value="UniProtKB-KW"/>
</dbReference>
<protein>
    <recommendedName>
        <fullName evidence="16">DNA helicase RecQ</fullName>
        <ecNumber evidence="16">5.6.2.4</ecNumber>
    </recommendedName>
</protein>
<evidence type="ECO:0000256" key="16">
    <source>
        <dbReference type="NCBIfam" id="TIGR01389"/>
    </source>
</evidence>
<feature type="domain" description="Helicase ATP-binding" evidence="18">
    <location>
        <begin position="24"/>
        <end position="193"/>
    </location>
</feature>
<evidence type="ECO:0000256" key="1">
    <source>
        <dbReference type="ARBA" id="ARBA00001946"/>
    </source>
</evidence>
<dbReference type="InterPro" id="IPR011545">
    <property type="entry name" value="DEAD/DEAH_box_helicase_dom"/>
</dbReference>
<dbReference type="CDD" id="cd17920">
    <property type="entry name" value="DEXHc_RecQ"/>
    <property type="match status" value="1"/>
</dbReference>
<dbReference type="SMART" id="SM00487">
    <property type="entry name" value="DEXDc"/>
    <property type="match status" value="1"/>
</dbReference>
<dbReference type="PROSITE" id="PS51192">
    <property type="entry name" value="HELICASE_ATP_BIND_1"/>
    <property type="match status" value="1"/>
</dbReference>
<evidence type="ECO:0000256" key="7">
    <source>
        <dbReference type="ARBA" id="ARBA00022801"/>
    </source>
</evidence>
<keyword evidence="14" id="KW-0413">Isomerase</keyword>
<dbReference type="Proteomes" id="UP000594771">
    <property type="component" value="Chromosome"/>
</dbReference>
<dbReference type="RefSeq" id="WP_060778220.1">
    <property type="nucleotide sequence ID" value="NZ_CAJHLF010000002.1"/>
</dbReference>
<dbReference type="EMBL" id="JAOTML010000001">
    <property type="protein sequence ID" value="MCY3052603.1"/>
    <property type="molecule type" value="Genomic_DNA"/>
</dbReference>
<dbReference type="Pfam" id="PF00271">
    <property type="entry name" value="Helicase_C"/>
    <property type="match status" value="1"/>
</dbReference>
<evidence type="ECO:0000256" key="14">
    <source>
        <dbReference type="ARBA" id="ARBA00023235"/>
    </source>
</evidence>
<dbReference type="CDD" id="cd18794">
    <property type="entry name" value="SF2_C_RecQ"/>
    <property type="match status" value="1"/>
</dbReference>
<keyword evidence="10" id="KW-0067">ATP-binding</keyword>
<reference evidence="20" key="2">
    <citation type="submission" date="2022-09" db="EMBL/GenBank/DDBJ databases">
        <title>Aerococcus urinae taxonomy study.</title>
        <authorList>
            <person name="Christensen J."/>
            <person name="Senneby E."/>
        </authorList>
    </citation>
    <scope>NUCLEOTIDE SEQUENCE</scope>
    <source>
        <strain evidence="20">NLD-066-U95</strain>
    </source>
</reference>
<dbReference type="InterPro" id="IPR010997">
    <property type="entry name" value="HRDC-like_sf"/>
</dbReference>
<dbReference type="InterPro" id="IPR018982">
    <property type="entry name" value="RQC_domain"/>
</dbReference>
<dbReference type="Pfam" id="PF00270">
    <property type="entry name" value="DEAD"/>
    <property type="match status" value="1"/>
</dbReference>
<keyword evidence="4" id="KW-0479">Metal-binding</keyword>
<reference evidence="21 22" key="1">
    <citation type="submission" date="2020-12" db="EMBL/GenBank/DDBJ databases">
        <title>FDA dAtabase for Regulatory Grade micrObial Sequences (FDA-ARGOS): Supporting development and validation of Infectious Disease Dx tests.</title>
        <authorList>
            <person name="Sproer C."/>
            <person name="Gronow S."/>
            <person name="Severitt S."/>
            <person name="Schroder I."/>
            <person name="Tallon L."/>
            <person name="Sadzewicz L."/>
            <person name="Zhao X."/>
            <person name="Boylan J."/>
            <person name="Ott S."/>
            <person name="Bowen H."/>
            <person name="Vavikolanu K."/>
            <person name="Mehta A."/>
            <person name="Aluvathingal J."/>
            <person name="Nadendla S."/>
            <person name="Lowell S."/>
            <person name="Myers T."/>
            <person name="Yan Y."/>
            <person name="Sichtig H."/>
        </authorList>
    </citation>
    <scope>NUCLEOTIDE SEQUENCE [LARGE SCALE GENOMIC DNA]</scope>
    <source>
        <strain evidence="21 22">FDAARGOS_911</strain>
    </source>
</reference>